<proteinExistence type="predicted"/>
<gene>
    <name evidence="2" type="ORF">V22_05340</name>
</gene>
<dbReference type="AlphaFoldDB" id="A0A517T4M9"/>
<evidence type="ECO:0000313" key="2">
    <source>
        <dbReference type="EMBL" id="QDT63314.1"/>
    </source>
</evidence>
<keyword evidence="3" id="KW-1185">Reference proteome</keyword>
<dbReference type="OrthoDB" id="286727at2"/>
<dbReference type="EMBL" id="CP036316">
    <property type="protein sequence ID" value="QDT63314.1"/>
    <property type="molecule type" value="Genomic_DNA"/>
</dbReference>
<keyword evidence="1" id="KW-0732">Signal</keyword>
<feature type="chain" id="PRO_5021790214" description="Carboxypeptidase regulatory-like domain-containing protein" evidence="1">
    <location>
        <begin position="23"/>
        <end position="137"/>
    </location>
</feature>
<dbReference type="KEGG" id="chya:V22_05340"/>
<evidence type="ECO:0000256" key="1">
    <source>
        <dbReference type="SAM" id="SignalP"/>
    </source>
</evidence>
<dbReference type="RefSeq" id="WP_145259537.1">
    <property type="nucleotide sequence ID" value="NZ_CP036316.1"/>
</dbReference>
<reference evidence="2 3" key="1">
    <citation type="submission" date="2019-02" db="EMBL/GenBank/DDBJ databases">
        <title>Deep-cultivation of Planctomycetes and their phenomic and genomic characterization uncovers novel biology.</title>
        <authorList>
            <person name="Wiegand S."/>
            <person name="Jogler M."/>
            <person name="Boedeker C."/>
            <person name="Pinto D."/>
            <person name="Vollmers J."/>
            <person name="Rivas-Marin E."/>
            <person name="Kohn T."/>
            <person name="Peeters S.H."/>
            <person name="Heuer A."/>
            <person name="Rast P."/>
            <person name="Oberbeckmann S."/>
            <person name="Bunk B."/>
            <person name="Jeske O."/>
            <person name="Meyerdierks A."/>
            <person name="Storesund J.E."/>
            <person name="Kallscheuer N."/>
            <person name="Luecker S."/>
            <person name="Lage O.M."/>
            <person name="Pohl T."/>
            <person name="Merkel B.J."/>
            <person name="Hornburger P."/>
            <person name="Mueller R.-W."/>
            <person name="Bruemmer F."/>
            <person name="Labrenz M."/>
            <person name="Spormann A.M."/>
            <person name="Op den Camp H."/>
            <person name="Overmann J."/>
            <person name="Amann R."/>
            <person name="Jetten M.S.M."/>
            <person name="Mascher T."/>
            <person name="Medema M.H."/>
            <person name="Devos D.P."/>
            <person name="Kaster A.-K."/>
            <person name="Ovreas L."/>
            <person name="Rohde M."/>
            <person name="Galperin M.Y."/>
            <person name="Jogler C."/>
        </authorList>
    </citation>
    <scope>NUCLEOTIDE SEQUENCE [LARGE SCALE GENOMIC DNA]</scope>
    <source>
        <strain evidence="2 3">V22</strain>
    </source>
</reference>
<dbReference type="PROSITE" id="PS51257">
    <property type="entry name" value="PROKAR_LIPOPROTEIN"/>
    <property type="match status" value="1"/>
</dbReference>
<evidence type="ECO:0008006" key="4">
    <source>
        <dbReference type="Google" id="ProtNLM"/>
    </source>
</evidence>
<feature type="signal peptide" evidence="1">
    <location>
        <begin position="1"/>
        <end position="22"/>
    </location>
</feature>
<accession>A0A517T4M9</accession>
<evidence type="ECO:0000313" key="3">
    <source>
        <dbReference type="Proteomes" id="UP000319976"/>
    </source>
</evidence>
<name>A0A517T4M9_9PLAN</name>
<protein>
    <recommendedName>
        <fullName evidence="4">Carboxypeptidase regulatory-like domain-containing protein</fullName>
    </recommendedName>
</protein>
<dbReference type="Proteomes" id="UP000319976">
    <property type="component" value="Chromosome"/>
</dbReference>
<organism evidence="2 3">
    <name type="scientific">Calycomorphotria hydatis</name>
    <dbReference type="NCBI Taxonomy" id="2528027"/>
    <lineage>
        <taxon>Bacteria</taxon>
        <taxon>Pseudomonadati</taxon>
        <taxon>Planctomycetota</taxon>
        <taxon>Planctomycetia</taxon>
        <taxon>Planctomycetales</taxon>
        <taxon>Planctomycetaceae</taxon>
        <taxon>Calycomorphotria</taxon>
    </lineage>
</organism>
<sequence length="137" mass="14818" precursor="true">MSLSRPSILCVCVSLCSLLAVGCWGGDTPELGDAYGVVTLDGEPVIDAKITFMPVDAGRASSARTDESGEYRMIYSLREYGARVGNHRVHISTAKTDELGKMVGETIPVFYRDGPGVPEVTVEGGWNEFNFELTTDH</sequence>